<keyword evidence="3" id="KW-0804">Transcription</keyword>
<dbReference type="InterPro" id="IPR036388">
    <property type="entry name" value="WH-like_DNA-bd_sf"/>
</dbReference>
<gene>
    <name evidence="5" type="ORF">Gocc_1958</name>
</gene>
<comment type="caution">
    <text evidence="5">The sequence shown here is derived from an EMBL/GenBank/DDBJ whole genome shotgun (WGS) entry which is preliminary data.</text>
</comment>
<dbReference type="PANTHER" id="PTHR33204">
    <property type="entry name" value="TRANSCRIPTIONAL REGULATOR, MARR FAMILY"/>
    <property type="match status" value="1"/>
</dbReference>
<protein>
    <submittedName>
        <fullName evidence="5">Putative transcriptional regulator</fullName>
    </submittedName>
</protein>
<dbReference type="InterPro" id="IPR002577">
    <property type="entry name" value="HTH_HxlR"/>
</dbReference>
<dbReference type="PROSITE" id="PS51118">
    <property type="entry name" value="HTH_HXLR"/>
    <property type="match status" value="1"/>
</dbReference>
<sequence length="147" mass="16450">MEPSQAATERTFVPPCPDVFSARCLSRRALDLIADKWSVLVLGALLERTHRHSELRRRIEGISQKMLTQTLRNLEHSGLVNREIYPEVPPRVEYSLTPLGETLRGPIGALCVWAQDHISDVLPQPSPISAHTLNERHQSVAARESAS</sequence>
<reference evidence="6" key="2">
    <citation type="journal article" date="2019" name="MicrobiologyOpen">
        <title>High-quality draft genome sequence of Gaiella occulta isolated from a 150 meter deep mineral water borehole and comparison with the genome sequences of other deep-branching lineages of the phylum Actinobacteria.</title>
        <authorList>
            <person name="Severino R."/>
            <person name="Froufe H.J.C."/>
            <person name="Barroso C."/>
            <person name="Albuquerque L."/>
            <person name="Lobo-da-Cunha A."/>
            <person name="da Costa M.S."/>
            <person name="Egas C."/>
        </authorList>
    </citation>
    <scope>NUCLEOTIDE SEQUENCE [LARGE SCALE GENOMIC DNA]</scope>
    <source>
        <strain evidence="6">F2-233</strain>
    </source>
</reference>
<evidence type="ECO:0000256" key="3">
    <source>
        <dbReference type="ARBA" id="ARBA00023163"/>
    </source>
</evidence>
<dbReference type="EMBL" id="QQZY01000004">
    <property type="protein sequence ID" value="RDI74382.1"/>
    <property type="molecule type" value="Genomic_DNA"/>
</dbReference>
<reference evidence="5 6" key="1">
    <citation type="submission" date="2018-07" db="EMBL/GenBank/DDBJ databases">
        <title>High-quality-draft genome sequence of Gaiella occulta.</title>
        <authorList>
            <person name="Severino R."/>
            <person name="Froufe H.J.C."/>
            <person name="Rainey F.A."/>
            <person name="Barroso C."/>
            <person name="Albuquerque L."/>
            <person name="Lobo-Da-Cunha A."/>
            <person name="Da Costa M.S."/>
            <person name="Egas C."/>
        </authorList>
    </citation>
    <scope>NUCLEOTIDE SEQUENCE [LARGE SCALE GENOMIC DNA]</scope>
    <source>
        <strain evidence="5 6">F2-233</strain>
    </source>
</reference>
<dbReference type="SUPFAM" id="SSF46785">
    <property type="entry name" value="Winged helix' DNA-binding domain"/>
    <property type="match status" value="1"/>
</dbReference>
<evidence type="ECO:0000256" key="1">
    <source>
        <dbReference type="ARBA" id="ARBA00023015"/>
    </source>
</evidence>
<keyword evidence="1" id="KW-0805">Transcription regulation</keyword>
<keyword evidence="6" id="KW-1185">Reference proteome</keyword>
<dbReference type="RefSeq" id="WP_114796379.1">
    <property type="nucleotide sequence ID" value="NZ_QQZY01000004.1"/>
</dbReference>
<evidence type="ECO:0000259" key="4">
    <source>
        <dbReference type="PROSITE" id="PS51118"/>
    </source>
</evidence>
<dbReference type="PANTHER" id="PTHR33204:SF37">
    <property type="entry name" value="HTH-TYPE TRANSCRIPTIONAL REGULATOR YODB"/>
    <property type="match status" value="1"/>
</dbReference>
<evidence type="ECO:0000313" key="5">
    <source>
        <dbReference type="EMBL" id="RDI74382.1"/>
    </source>
</evidence>
<dbReference type="Pfam" id="PF01638">
    <property type="entry name" value="HxlR"/>
    <property type="match status" value="1"/>
</dbReference>
<keyword evidence="2" id="KW-0238">DNA-binding</keyword>
<dbReference type="OrthoDB" id="370168at2"/>
<dbReference type="AlphaFoldDB" id="A0A7M2YW62"/>
<dbReference type="Proteomes" id="UP000254134">
    <property type="component" value="Unassembled WGS sequence"/>
</dbReference>
<accession>A0A7M2YW62</accession>
<evidence type="ECO:0000313" key="6">
    <source>
        <dbReference type="Proteomes" id="UP000254134"/>
    </source>
</evidence>
<evidence type="ECO:0000256" key="2">
    <source>
        <dbReference type="ARBA" id="ARBA00023125"/>
    </source>
</evidence>
<dbReference type="GO" id="GO:0003677">
    <property type="term" value="F:DNA binding"/>
    <property type="evidence" value="ECO:0007669"/>
    <property type="project" value="UniProtKB-KW"/>
</dbReference>
<dbReference type="Gene3D" id="1.10.10.10">
    <property type="entry name" value="Winged helix-like DNA-binding domain superfamily/Winged helix DNA-binding domain"/>
    <property type="match status" value="1"/>
</dbReference>
<name>A0A7M2YW62_9ACTN</name>
<proteinExistence type="predicted"/>
<organism evidence="5 6">
    <name type="scientific">Gaiella occulta</name>
    <dbReference type="NCBI Taxonomy" id="1002870"/>
    <lineage>
        <taxon>Bacteria</taxon>
        <taxon>Bacillati</taxon>
        <taxon>Actinomycetota</taxon>
        <taxon>Thermoleophilia</taxon>
        <taxon>Gaiellales</taxon>
        <taxon>Gaiellaceae</taxon>
        <taxon>Gaiella</taxon>
    </lineage>
</organism>
<feature type="domain" description="HTH hxlR-type" evidence="4">
    <location>
        <begin position="16"/>
        <end position="122"/>
    </location>
</feature>
<dbReference type="InterPro" id="IPR036390">
    <property type="entry name" value="WH_DNA-bd_sf"/>
</dbReference>